<accession>A0AA40KTX6</accession>
<protein>
    <submittedName>
        <fullName evidence="1">Uncharacterized protein</fullName>
    </submittedName>
</protein>
<name>A0AA40KTX6_9HYME</name>
<reference evidence="1" key="1">
    <citation type="submission" date="2021-10" db="EMBL/GenBank/DDBJ databases">
        <title>Melipona bicolor Genome sequencing and assembly.</title>
        <authorList>
            <person name="Araujo N.S."/>
            <person name="Arias M.C."/>
        </authorList>
    </citation>
    <scope>NUCLEOTIDE SEQUENCE</scope>
    <source>
        <strain evidence="1">USP_2M_L1-L4_2017</strain>
        <tissue evidence="1">Whole body</tissue>
    </source>
</reference>
<evidence type="ECO:0000313" key="2">
    <source>
        <dbReference type="Proteomes" id="UP001177670"/>
    </source>
</evidence>
<proteinExistence type="predicted"/>
<keyword evidence="2" id="KW-1185">Reference proteome</keyword>
<sequence>MRTPGALLGIRGKGLHRGLFNEFKRARAMPAVRQTRRPNKGRGEDSLQSQFSLIIHRRANWIRAVVDGGIQESLFSKRAECDSFRHVEHSMVYLVIVFLRRTNTVGSASFLQKGAKFWRTGLVAMVFDPLTAVLVDVDRCRGTLTIR</sequence>
<dbReference type="Proteomes" id="UP001177670">
    <property type="component" value="Unassembled WGS sequence"/>
</dbReference>
<evidence type="ECO:0000313" key="1">
    <source>
        <dbReference type="EMBL" id="KAK1132676.1"/>
    </source>
</evidence>
<comment type="caution">
    <text evidence="1">The sequence shown here is derived from an EMBL/GenBank/DDBJ whole genome shotgun (WGS) entry which is preliminary data.</text>
</comment>
<gene>
    <name evidence="1" type="ORF">K0M31_014061</name>
</gene>
<organism evidence="1 2">
    <name type="scientific">Melipona bicolor</name>
    <dbReference type="NCBI Taxonomy" id="60889"/>
    <lineage>
        <taxon>Eukaryota</taxon>
        <taxon>Metazoa</taxon>
        <taxon>Ecdysozoa</taxon>
        <taxon>Arthropoda</taxon>
        <taxon>Hexapoda</taxon>
        <taxon>Insecta</taxon>
        <taxon>Pterygota</taxon>
        <taxon>Neoptera</taxon>
        <taxon>Endopterygota</taxon>
        <taxon>Hymenoptera</taxon>
        <taxon>Apocrita</taxon>
        <taxon>Aculeata</taxon>
        <taxon>Apoidea</taxon>
        <taxon>Anthophila</taxon>
        <taxon>Apidae</taxon>
        <taxon>Melipona</taxon>
    </lineage>
</organism>
<dbReference type="AlphaFoldDB" id="A0AA40KTX6"/>
<dbReference type="EMBL" id="JAHYIQ010000004">
    <property type="protein sequence ID" value="KAK1132676.1"/>
    <property type="molecule type" value="Genomic_DNA"/>
</dbReference>